<dbReference type="Pfam" id="PF09674">
    <property type="entry name" value="DUF2400"/>
    <property type="match status" value="1"/>
</dbReference>
<name>G8R2V0_OWEHD</name>
<proteinExistence type="predicted"/>
<dbReference type="EMBL" id="CP003156">
    <property type="protein sequence ID" value="AEV31905.1"/>
    <property type="molecule type" value="Genomic_DNA"/>
</dbReference>
<protein>
    <submittedName>
        <fullName evidence="1">TIGR02757 family protein</fullName>
    </submittedName>
</protein>
<evidence type="ECO:0000313" key="1">
    <source>
        <dbReference type="EMBL" id="AEV31905.1"/>
    </source>
</evidence>
<keyword evidence="2" id="KW-1185">Reference proteome</keyword>
<dbReference type="Proteomes" id="UP000005631">
    <property type="component" value="Chromosome"/>
</dbReference>
<gene>
    <name evidence="1" type="ordered locus">Oweho_0894</name>
</gene>
<dbReference type="AlphaFoldDB" id="G8R2V0"/>
<dbReference type="STRING" id="926562.Oweho_0894"/>
<dbReference type="PATRIC" id="fig|926562.3.peg.910"/>
<sequence length="255" mass="29699">MKYSDLKELLNEKALRYNSTEFIESDPILIPHLFTKKEDIEISGFLAATIAWGQRPTIIKNAKRLVEGMDFAPHNFILNHTPKDLQRFEGFVHRTFNYDDLLFFITSLRNIYLRHDSLENCFTPKSGDENLKNGINNFRNIFFEIDHLKRSKKHVSDPFRNSACKRINMYLRWMVRPNDAGVDFGIWKNISPSLLSCPLDVHTGNVARALGLLKRKQNDWKAVEELDASLRKFNPEDPVIYDFALFGMGVFENIK</sequence>
<reference evidence="1 2" key="1">
    <citation type="journal article" date="2012" name="Stand. Genomic Sci.">
        <title>Genome sequence of the orange-pigmented seawater bacterium Owenweeksia hongkongensis type strain (UST20020801(T)).</title>
        <authorList>
            <person name="Riedel T."/>
            <person name="Held B."/>
            <person name="Nolan M."/>
            <person name="Lucas S."/>
            <person name="Lapidus A."/>
            <person name="Tice H."/>
            <person name="Del Rio T.G."/>
            <person name="Cheng J.F."/>
            <person name="Han C."/>
            <person name="Tapia R."/>
            <person name="Goodwin L.A."/>
            <person name="Pitluck S."/>
            <person name="Liolios K."/>
            <person name="Mavromatis K."/>
            <person name="Pagani I."/>
            <person name="Ivanova N."/>
            <person name="Mikhailova N."/>
            <person name="Pati A."/>
            <person name="Chen A."/>
            <person name="Palaniappan K."/>
            <person name="Rohde M."/>
            <person name="Tindall B.J."/>
            <person name="Detter J.C."/>
            <person name="Goker M."/>
            <person name="Woyke T."/>
            <person name="Bristow J."/>
            <person name="Eisen J.A."/>
            <person name="Markowitz V."/>
            <person name="Hugenholtz P."/>
            <person name="Klenk H.P."/>
            <person name="Kyrpides N.C."/>
        </authorList>
    </citation>
    <scope>NUCLEOTIDE SEQUENCE</scope>
    <source>
        <strain evidence="2">DSM 17368 / JCM 12287 / NRRL B-23963</strain>
    </source>
</reference>
<dbReference type="eggNOG" id="COG0177">
    <property type="taxonomic scope" value="Bacteria"/>
</dbReference>
<dbReference type="InterPro" id="IPR014127">
    <property type="entry name" value="CHP02757"/>
</dbReference>
<evidence type="ECO:0000313" key="2">
    <source>
        <dbReference type="Proteomes" id="UP000005631"/>
    </source>
</evidence>
<dbReference type="HOGENOM" id="CLU_064298_0_0_10"/>
<dbReference type="OrthoDB" id="9773332at2"/>
<dbReference type="KEGG" id="oho:Oweho_0894"/>
<accession>G8R2V0</accession>
<dbReference type="RefSeq" id="WP_014201266.1">
    <property type="nucleotide sequence ID" value="NC_016599.1"/>
</dbReference>
<dbReference type="NCBIfam" id="TIGR02757">
    <property type="entry name" value="TIGR02757 family protein"/>
    <property type="match status" value="1"/>
</dbReference>
<organism evidence="1 2">
    <name type="scientific">Owenweeksia hongkongensis (strain DSM 17368 / CIP 108786 / JCM 12287 / NRRL B-23963 / UST20020801)</name>
    <dbReference type="NCBI Taxonomy" id="926562"/>
    <lineage>
        <taxon>Bacteria</taxon>
        <taxon>Pseudomonadati</taxon>
        <taxon>Bacteroidota</taxon>
        <taxon>Flavobacteriia</taxon>
        <taxon>Flavobacteriales</taxon>
        <taxon>Owenweeksiaceae</taxon>
        <taxon>Owenweeksia</taxon>
    </lineage>
</organism>